<dbReference type="SUPFAM" id="SSF56672">
    <property type="entry name" value="DNA/RNA polymerases"/>
    <property type="match status" value="1"/>
</dbReference>
<keyword evidence="4" id="KW-0255">Endonuclease</keyword>
<feature type="domain" description="Reverse transcriptase RNase H-like" evidence="7">
    <location>
        <begin position="5"/>
        <end position="71"/>
    </location>
</feature>
<keyword evidence="1" id="KW-0808">Transferase</keyword>
<reference evidence="8" key="1">
    <citation type="submission" date="2023-08" db="EMBL/GenBank/DDBJ databases">
        <title>A de novo genome assembly of Solanum verrucosum Schlechtendal, a Mexican diploid species geographically isolated from the other diploid A-genome species in potato relatives.</title>
        <authorList>
            <person name="Hosaka K."/>
        </authorList>
    </citation>
    <scope>NUCLEOTIDE SEQUENCE</scope>
    <source>
        <tissue evidence="8">Young leaves</tissue>
    </source>
</reference>
<evidence type="ECO:0000256" key="2">
    <source>
        <dbReference type="ARBA" id="ARBA00022695"/>
    </source>
</evidence>
<name>A0AAF0TZD9_SOLVR</name>
<evidence type="ECO:0000256" key="4">
    <source>
        <dbReference type="ARBA" id="ARBA00022759"/>
    </source>
</evidence>
<dbReference type="EMBL" id="CP133617">
    <property type="protein sequence ID" value="WMV33550.1"/>
    <property type="molecule type" value="Genomic_DNA"/>
</dbReference>
<evidence type="ECO:0000313" key="9">
    <source>
        <dbReference type="Proteomes" id="UP001234989"/>
    </source>
</evidence>
<proteinExistence type="predicted"/>
<keyword evidence="5" id="KW-0378">Hydrolase</keyword>
<dbReference type="PANTHER" id="PTHR34072:SF52">
    <property type="entry name" value="RIBONUCLEASE H"/>
    <property type="match status" value="1"/>
</dbReference>
<dbReference type="InterPro" id="IPR043502">
    <property type="entry name" value="DNA/RNA_pol_sf"/>
</dbReference>
<dbReference type="Proteomes" id="UP001234989">
    <property type="component" value="Chromosome 6"/>
</dbReference>
<sequence length="71" mass="8611">MQNGKFIAYASQQLKIQEKNYPSHDLELAAVAFALNIWRHYIYDVHVDVFTDHKNLQYVFKQNDQNLRQRW</sequence>
<keyword evidence="2" id="KW-0548">Nucleotidyltransferase</keyword>
<dbReference type="AlphaFoldDB" id="A0AAF0TZD9"/>
<dbReference type="GO" id="GO:0016787">
    <property type="term" value="F:hydrolase activity"/>
    <property type="evidence" value="ECO:0007669"/>
    <property type="project" value="UniProtKB-KW"/>
</dbReference>
<evidence type="ECO:0000256" key="5">
    <source>
        <dbReference type="ARBA" id="ARBA00022801"/>
    </source>
</evidence>
<evidence type="ECO:0000256" key="3">
    <source>
        <dbReference type="ARBA" id="ARBA00022722"/>
    </source>
</evidence>
<dbReference type="PANTHER" id="PTHR34072">
    <property type="entry name" value="ENZYMATIC POLYPROTEIN-RELATED"/>
    <property type="match status" value="1"/>
</dbReference>
<dbReference type="InterPro" id="IPR041373">
    <property type="entry name" value="RT_RNaseH"/>
</dbReference>
<keyword evidence="9" id="KW-1185">Reference proteome</keyword>
<evidence type="ECO:0000256" key="6">
    <source>
        <dbReference type="ARBA" id="ARBA00022918"/>
    </source>
</evidence>
<evidence type="ECO:0000256" key="1">
    <source>
        <dbReference type="ARBA" id="ARBA00022679"/>
    </source>
</evidence>
<keyword evidence="3" id="KW-0540">Nuclease</keyword>
<dbReference type="Pfam" id="PF17917">
    <property type="entry name" value="RT_RNaseH"/>
    <property type="match status" value="1"/>
</dbReference>
<protein>
    <recommendedName>
        <fullName evidence="7">Reverse transcriptase RNase H-like domain-containing protein</fullName>
    </recommendedName>
</protein>
<evidence type="ECO:0000313" key="8">
    <source>
        <dbReference type="EMBL" id="WMV33550.1"/>
    </source>
</evidence>
<evidence type="ECO:0000259" key="7">
    <source>
        <dbReference type="Pfam" id="PF17917"/>
    </source>
</evidence>
<organism evidence="8 9">
    <name type="scientific">Solanum verrucosum</name>
    <dbReference type="NCBI Taxonomy" id="315347"/>
    <lineage>
        <taxon>Eukaryota</taxon>
        <taxon>Viridiplantae</taxon>
        <taxon>Streptophyta</taxon>
        <taxon>Embryophyta</taxon>
        <taxon>Tracheophyta</taxon>
        <taxon>Spermatophyta</taxon>
        <taxon>Magnoliopsida</taxon>
        <taxon>eudicotyledons</taxon>
        <taxon>Gunneridae</taxon>
        <taxon>Pentapetalae</taxon>
        <taxon>asterids</taxon>
        <taxon>lamiids</taxon>
        <taxon>Solanales</taxon>
        <taxon>Solanaceae</taxon>
        <taxon>Solanoideae</taxon>
        <taxon>Solaneae</taxon>
        <taxon>Solanum</taxon>
    </lineage>
</organism>
<accession>A0AAF0TZD9</accession>
<dbReference type="GO" id="GO:0003964">
    <property type="term" value="F:RNA-directed DNA polymerase activity"/>
    <property type="evidence" value="ECO:0007669"/>
    <property type="project" value="UniProtKB-KW"/>
</dbReference>
<keyword evidence="6" id="KW-0695">RNA-directed DNA polymerase</keyword>
<gene>
    <name evidence="8" type="ORF">MTR67_026935</name>
</gene>
<dbReference type="GO" id="GO:0004519">
    <property type="term" value="F:endonuclease activity"/>
    <property type="evidence" value="ECO:0007669"/>
    <property type="project" value="UniProtKB-KW"/>
</dbReference>